<sequence length="424" mass="47003">MAMTATAKPSAKPVDLFSPEVVADPFGWYARLREEPLPHTGTLNLGTMMGGPDMWLATRYEDVLTVLTDPRFLTNPPADSPLADIRDGVFKAMNFPEDLIPWMANKLNTADGEDHTRLRKLVSYALTARRVNALRPRVEKITEDLLDRMAEQGKDGSPVDIVEEFCFPLPVTVICELVGIDEPDRAAWHAWGNAMATMDGPKIPPALRECIALSRELMARRRVEPKDDLVTALVQAQADDPGRVSDDEIVGILFSLVTAGHQTTTYLIGNSVLFLLEQPEQLARLKAEPALWAQAVRELQRLGPLQFTQARFPSEDVELGGVTIPRGTPVAPLLLAANTDPRKFPEPDKLVVDRLSVANEMHLSFGKGIHRCLGQHLAYQEAEVALHGLFTRFPDLALAVPRDEIPWILRPAFTRTKTLPLKLA</sequence>
<dbReference type="KEGG" id="amd:AMED_0649"/>
<dbReference type="Gene3D" id="1.10.630.10">
    <property type="entry name" value="Cytochrome P450"/>
    <property type="match status" value="1"/>
</dbReference>
<name>A0A0H3CX09_AMYMU</name>
<dbReference type="EMBL" id="CP002000">
    <property type="protein sequence ID" value="ADJ42469.1"/>
    <property type="molecule type" value="Genomic_DNA"/>
</dbReference>
<dbReference type="PRINTS" id="PR00359">
    <property type="entry name" value="BP450"/>
</dbReference>
<dbReference type="GO" id="GO:0016705">
    <property type="term" value="F:oxidoreductase activity, acting on paired donors, with incorporation or reduction of molecular oxygen"/>
    <property type="evidence" value="ECO:0007669"/>
    <property type="project" value="InterPro"/>
</dbReference>
<dbReference type="GeneID" id="92868451"/>
<dbReference type="PRINTS" id="PR00385">
    <property type="entry name" value="P450"/>
</dbReference>
<dbReference type="FunFam" id="1.10.630.10:FF:000018">
    <property type="entry name" value="Cytochrome P450 monooxygenase"/>
    <property type="match status" value="1"/>
</dbReference>
<dbReference type="InterPro" id="IPR036396">
    <property type="entry name" value="Cyt_P450_sf"/>
</dbReference>
<evidence type="ECO:0000313" key="10">
    <source>
        <dbReference type="EMBL" id="ADJ42469.1"/>
    </source>
</evidence>
<evidence type="ECO:0000256" key="7">
    <source>
        <dbReference type="ARBA" id="ARBA00023033"/>
    </source>
</evidence>
<keyword evidence="3 9" id="KW-0349">Heme</keyword>
<dbReference type="Pfam" id="PF00067">
    <property type="entry name" value="p450"/>
    <property type="match status" value="1"/>
</dbReference>
<dbReference type="GO" id="GO:0020037">
    <property type="term" value="F:heme binding"/>
    <property type="evidence" value="ECO:0007669"/>
    <property type="project" value="InterPro"/>
</dbReference>
<proteinExistence type="inferred from homology"/>
<keyword evidence="7 9" id="KW-0503">Monooxygenase</keyword>
<comment type="function">
    <text evidence="8">Involved in the coupling of aromatic side chains of the heptapeptide of vancomycin.</text>
</comment>
<dbReference type="eggNOG" id="COG2124">
    <property type="taxonomic scope" value="Bacteria"/>
</dbReference>
<dbReference type="PROSITE" id="PS00086">
    <property type="entry name" value="CYTOCHROME_P450"/>
    <property type="match status" value="1"/>
</dbReference>
<dbReference type="AlphaFoldDB" id="A0A0H3CX09"/>
<dbReference type="PANTHER" id="PTHR46696">
    <property type="entry name" value="P450, PUTATIVE (EUROFUNG)-RELATED"/>
    <property type="match status" value="1"/>
</dbReference>
<evidence type="ECO:0000256" key="3">
    <source>
        <dbReference type="ARBA" id="ARBA00022617"/>
    </source>
</evidence>
<dbReference type="GO" id="GO:0005506">
    <property type="term" value="F:iron ion binding"/>
    <property type="evidence" value="ECO:0007669"/>
    <property type="project" value="InterPro"/>
</dbReference>
<evidence type="ECO:0000313" key="11">
    <source>
        <dbReference type="Proteomes" id="UP000000328"/>
    </source>
</evidence>
<dbReference type="CDD" id="cd11029">
    <property type="entry name" value="CYP107-like"/>
    <property type="match status" value="1"/>
</dbReference>
<evidence type="ECO:0000256" key="6">
    <source>
        <dbReference type="ARBA" id="ARBA00023004"/>
    </source>
</evidence>
<accession>A0A0H3CX09</accession>
<dbReference type="PATRIC" id="fig|749927.5.peg.672"/>
<dbReference type="PANTHER" id="PTHR46696:SF1">
    <property type="entry name" value="CYTOCHROME P450 YJIB-RELATED"/>
    <property type="match status" value="1"/>
</dbReference>
<evidence type="ECO:0000256" key="2">
    <source>
        <dbReference type="ARBA" id="ARBA00010617"/>
    </source>
</evidence>
<keyword evidence="5 9" id="KW-0560">Oxidoreductase</keyword>
<dbReference type="HOGENOM" id="CLU_033716_1_0_11"/>
<evidence type="ECO:0000256" key="8">
    <source>
        <dbReference type="ARBA" id="ARBA00055433"/>
    </source>
</evidence>
<dbReference type="GO" id="GO:0004497">
    <property type="term" value="F:monooxygenase activity"/>
    <property type="evidence" value="ECO:0007669"/>
    <property type="project" value="UniProtKB-KW"/>
</dbReference>
<gene>
    <name evidence="10" type="ordered locus">AMED_0649</name>
</gene>
<dbReference type="OrthoDB" id="142769at2"/>
<dbReference type="RefSeq" id="WP_013222579.1">
    <property type="nucleotide sequence ID" value="NC_014318.1"/>
</dbReference>
<dbReference type="Proteomes" id="UP000000328">
    <property type="component" value="Chromosome"/>
</dbReference>
<dbReference type="InterPro" id="IPR002397">
    <property type="entry name" value="Cyt_P450_B"/>
</dbReference>
<reference evidence="10 11" key="1">
    <citation type="journal article" date="2010" name="Cell Res.">
        <title>Complete genome sequence of the rifamycin SV-producing Amycolatopsis mediterranei U32 revealed its genetic characteristics in phylogeny and metabolism.</title>
        <authorList>
            <person name="Zhao W."/>
            <person name="Zhong Y."/>
            <person name="Yuan H."/>
            <person name="Wang J."/>
            <person name="Zheng H."/>
            <person name="Wang Y."/>
            <person name="Cen X."/>
            <person name="Xu F."/>
            <person name="Bai J."/>
            <person name="Han X."/>
            <person name="Lu G."/>
            <person name="Zhu Y."/>
            <person name="Shao Z."/>
            <person name="Yan H."/>
            <person name="Li C."/>
            <person name="Peng N."/>
            <person name="Zhang Z."/>
            <person name="Zhang Y."/>
            <person name="Lin W."/>
            <person name="Fan Y."/>
            <person name="Qin Z."/>
            <person name="Hu Y."/>
            <person name="Zhu B."/>
            <person name="Wang S."/>
            <person name="Ding X."/>
            <person name="Zhao G.P."/>
        </authorList>
    </citation>
    <scope>NUCLEOTIDE SEQUENCE [LARGE SCALE GENOMIC DNA]</scope>
    <source>
        <strain evidence="11">U-32</strain>
    </source>
</reference>
<dbReference type="InterPro" id="IPR017972">
    <property type="entry name" value="Cyt_P450_CS"/>
</dbReference>
<evidence type="ECO:0000256" key="9">
    <source>
        <dbReference type="RuleBase" id="RU000461"/>
    </source>
</evidence>
<protein>
    <submittedName>
        <fullName evidence="10">Cytochrome P450</fullName>
    </submittedName>
</protein>
<keyword evidence="4 9" id="KW-0479">Metal-binding</keyword>
<organism evidence="10 11">
    <name type="scientific">Amycolatopsis mediterranei (strain U-32)</name>
    <dbReference type="NCBI Taxonomy" id="749927"/>
    <lineage>
        <taxon>Bacteria</taxon>
        <taxon>Bacillati</taxon>
        <taxon>Actinomycetota</taxon>
        <taxon>Actinomycetes</taxon>
        <taxon>Pseudonocardiales</taxon>
        <taxon>Pseudonocardiaceae</taxon>
        <taxon>Amycolatopsis</taxon>
    </lineage>
</organism>
<evidence type="ECO:0000256" key="5">
    <source>
        <dbReference type="ARBA" id="ARBA00023002"/>
    </source>
</evidence>
<evidence type="ECO:0000256" key="1">
    <source>
        <dbReference type="ARBA" id="ARBA00004660"/>
    </source>
</evidence>
<comment type="pathway">
    <text evidence="1">Antibiotic biosynthesis; vancomycin biosynthesis.</text>
</comment>
<keyword evidence="6 9" id="KW-0408">Iron</keyword>
<dbReference type="SUPFAM" id="SSF48264">
    <property type="entry name" value="Cytochrome P450"/>
    <property type="match status" value="1"/>
</dbReference>
<dbReference type="InterPro" id="IPR001128">
    <property type="entry name" value="Cyt_P450"/>
</dbReference>
<evidence type="ECO:0000256" key="4">
    <source>
        <dbReference type="ARBA" id="ARBA00022723"/>
    </source>
</evidence>
<comment type="similarity">
    <text evidence="2 9">Belongs to the cytochrome P450 family.</text>
</comment>